<keyword evidence="2" id="KW-1185">Reference proteome</keyword>
<dbReference type="Proteomes" id="UP000032120">
    <property type="component" value="Unassembled WGS sequence"/>
</dbReference>
<dbReference type="SUPFAM" id="SSF52540">
    <property type="entry name" value="P-loop containing nucleoside triphosphate hydrolases"/>
    <property type="match status" value="1"/>
</dbReference>
<comment type="caution">
    <text evidence="1">The sequence shown here is derived from an EMBL/GenBank/DDBJ whole genome shotgun (WGS) entry which is preliminary data.</text>
</comment>
<evidence type="ECO:0000313" key="1">
    <source>
        <dbReference type="EMBL" id="KIP53008.1"/>
    </source>
</evidence>
<gene>
    <name evidence="1" type="ORF">SD72_05820</name>
</gene>
<protein>
    <submittedName>
        <fullName evidence="1">Uncharacterized protein</fullName>
    </submittedName>
</protein>
<dbReference type="AlphaFoldDB" id="A0A0D0IU48"/>
<dbReference type="RefSeq" id="WP_042543494.1">
    <property type="nucleotide sequence ID" value="NZ_JXSQ01000005.1"/>
</dbReference>
<dbReference type="InterPro" id="IPR027417">
    <property type="entry name" value="P-loop_NTPase"/>
</dbReference>
<dbReference type="OrthoDB" id="4773646at2"/>
<reference evidence="1 2" key="1">
    <citation type="submission" date="2015-01" db="EMBL/GenBank/DDBJ databases">
        <title>Draft genome sequence of Leucobacter komagatae strain VKM ST2845.</title>
        <authorList>
            <person name="Karlyshev A.V."/>
            <person name="Kudryashova E.B."/>
        </authorList>
    </citation>
    <scope>NUCLEOTIDE SEQUENCE [LARGE SCALE GENOMIC DNA]</scope>
    <source>
        <strain evidence="1 2">VKM ST2845</strain>
    </source>
</reference>
<dbReference type="EMBL" id="JXSQ01000005">
    <property type="protein sequence ID" value="KIP53008.1"/>
    <property type="molecule type" value="Genomic_DNA"/>
</dbReference>
<dbReference type="Gene3D" id="3.40.50.300">
    <property type="entry name" value="P-loop containing nucleotide triphosphate hydrolases"/>
    <property type="match status" value="1"/>
</dbReference>
<name>A0A0D0IU48_9MICO</name>
<sequence>MTLLGAEVHAKLAKTWDGLELSCVEQILADSGIVDRSNSGVPVQLHITRVAFSGEKSLVMNDGGDAVSPSDDSGDQPRVSVPFKFDWSPAAGVNGVGSEKNLRGKSSVLKVISWALVGRSPLRADVELWISRVTVEFTIDGTMFAVRFNTINGTPNGNLVQCLPSGRGEDIQLGSFTSADAFEALMNSFMLERLRLEDLSVWAKDKMQPHAWPSYAGALNFFADQLDPLIGNVQSLSTRLLQMFAGTSWAPTVGQVNAALGRYEYESKLAAEKDMAGSEFAETQRADAETRVERAQSTLDALPTSGPDVASVFALLSHANDSARAAHTLRLQLMTARGALDDARASVRAELARRQAATEDKLARKFFNSMHPTECPRCSSKVTDEHREAEHAEHECSLCHAGLDLAAFDEQVLVSTDVSSDERARLRHAATKAAHLNDDDDDDSDVVDVLVALEQVADAASQSVEAIEADLVVAETDERATATSATDAEEGLAAAKERQQAEIELARAQGALESLILPPRDDEQDREDELTGTVLKTAKSIVDKWLKTDQDPILGLISEEIAQLAHQFGIGNLERVSLKGNANMTVWTGGVDEGYASISGGERIRLKIATAIALMRVGKREGVGRHPGLLFIDSPASEEIGESDLSEMLGALKDVAVEAGVQLFVATAHTALLKKVLSDESVRAADGDGYVW</sequence>
<evidence type="ECO:0000313" key="2">
    <source>
        <dbReference type="Proteomes" id="UP000032120"/>
    </source>
</evidence>
<proteinExistence type="predicted"/>
<accession>A0A0D0IU48</accession>
<organism evidence="1 2">
    <name type="scientific">Leucobacter komagatae</name>
    <dbReference type="NCBI Taxonomy" id="55969"/>
    <lineage>
        <taxon>Bacteria</taxon>
        <taxon>Bacillati</taxon>
        <taxon>Actinomycetota</taxon>
        <taxon>Actinomycetes</taxon>
        <taxon>Micrococcales</taxon>
        <taxon>Microbacteriaceae</taxon>
        <taxon>Leucobacter</taxon>
    </lineage>
</organism>